<sequence length="243" mass="29422">MKLIILLFLIVIIFIIILQLRKPKINVNDNIDTNFYEKFKETKINSPDIYQNKKIYHTKKYIQPNISSNRIKISKLVEIINKKYMRDIIFNPANNAIIQTQDNYYDIFKNVSKKLKRDVDSWNSQLIKSLFKTKIEIIDMMPCLITQTSDEFIMEILVYAKIQYQNIYLKMVYYGSRNKNIDFFDNNTSNKYIIQFMKILLLTKETYQFFMENIEINKNPFMTMDEQMEYVNKINELHREEME</sequence>
<organism evidence="1 2">
    <name type="scientific">Acanthamoeba polyphaga moumouvirus</name>
    <dbReference type="NCBI Taxonomy" id="1269028"/>
    <lineage>
        <taxon>Viruses</taxon>
        <taxon>Varidnaviria</taxon>
        <taxon>Bamfordvirae</taxon>
        <taxon>Nucleocytoviricota</taxon>
        <taxon>Megaviricetes</taxon>
        <taxon>Imitervirales</taxon>
        <taxon>Mimiviridae</taxon>
        <taxon>Megamimivirinae</taxon>
        <taxon>Moumouvirus</taxon>
    </lineage>
</organism>
<dbReference type="Proteomes" id="UP000201640">
    <property type="component" value="Segment"/>
</dbReference>
<reference evidence="1 2" key="1">
    <citation type="journal article" date="2012" name="Genome Biol. Evol.">
        <title>Related Giant Viruses in Distant Locations and Different Habitats: Acanthamoeba polyphaga moumouvirus Represents a Third Lineage of the Mimiviridae That Is Close to the Megavirus Lineage.</title>
        <authorList>
            <person name="Yoosuf N."/>
            <person name="Yutin N."/>
            <person name="Colson P."/>
            <person name="Shabalina S.A."/>
            <person name="Pagnier I."/>
            <person name="Robert C."/>
            <person name="Azza S."/>
            <person name="Klose T."/>
            <person name="Wong J."/>
            <person name="Rossmann M.G."/>
            <person name="La Scola B."/>
            <person name="Raoult D."/>
            <person name="Koonin E.V."/>
        </authorList>
    </citation>
    <scope>NUCLEOTIDE SEQUENCE [LARGE SCALE GENOMIC DNA]</scope>
    <source>
        <strain evidence="1 2">M10A</strain>
    </source>
</reference>
<gene>
    <name evidence="1" type="ORF">Moumou_00334</name>
</gene>
<dbReference type="OrthoDB" id="37087at10239"/>
<evidence type="ECO:0000313" key="2">
    <source>
        <dbReference type="Proteomes" id="UP000201640"/>
    </source>
</evidence>
<evidence type="ECO:0000313" key="1">
    <source>
        <dbReference type="EMBL" id="AGC01874.1"/>
    </source>
</evidence>
<name>L7RBJ6_9VIRU</name>
<protein>
    <submittedName>
        <fullName evidence="1">Uncharacterized protein</fullName>
    </submittedName>
</protein>
<keyword evidence="2" id="KW-1185">Reference proteome</keyword>
<proteinExistence type="predicted"/>
<dbReference type="RefSeq" id="YP_007354310.1">
    <property type="nucleotide sequence ID" value="NC_020104.1"/>
</dbReference>
<dbReference type="GeneID" id="14445424"/>
<dbReference type="EMBL" id="JX962719">
    <property type="protein sequence ID" value="AGC01874.1"/>
    <property type="molecule type" value="Genomic_DNA"/>
</dbReference>
<accession>L7RBJ6</accession>
<dbReference type="KEGG" id="vg:14445424"/>